<gene>
    <name evidence="3" type="ORF">ACGTZG_09265</name>
    <name evidence="4" type="ORF">HF872_12365</name>
</gene>
<accession>A0A848BX66</accession>
<dbReference type="EMBL" id="JABAFG010000033">
    <property type="protein sequence ID" value="NME29398.1"/>
    <property type="molecule type" value="Genomic_DNA"/>
</dbReference>
<sequence>MAQKNILKYIILGLLNHKELAGYDLKKLFEGEVGDFWSSNHSQIYPELRRMEEKGLITSHSETVGTKLEKKYYRITPAGQEILSAWMHEPLSSLVPSRDEFTMKLYLIDDPRDPLLAQLFREEIARHQKKYDYLRSRWEALFRTQEDRLKHFGHSLILEQAIERERQRLQWLVDTKRNMIQ</sequence>
<dbReference type="EMBL" id="JBIEKR010000007">
    <property type="protein sequence ID" value="MFG6273375.1"/>
    <property type="molecule type" value="Genomic_DNA"/>
</dbReference>
<evidence type="ECO:0000313" key="3">
    <source>
        <dbReference type="EMBL" id="MFG6273375.1"/>
    </source>
</evidence>
<feature type="domain" description="Transcription regulator PadR C-terminal" evidence="2">
    <location>
        <begin position="98"/>
        <end position="175"/>
    </location>
</feature>
<dbReference type="InterPro" id="IPR018309">
    <property type="entry name" value="Tscrpt_reg_PadR_C"/>
</dbReference>
<evidence type="ECO:0000259" key="2">
    <source>
        <dbReference type="Pfam" id="PF10400"/>
    </source>
</evidence>
<evidence type="ECO:0000313" key="4">
    <source>
        <dbReference type="EMBL" id="NME29398.1"/>
    </source>
</evidence>
<dbReference type="AlphaFoldDB" id="A0A848BX66"/>
<reference evidence="3 6" key="2">
    <citation type="submission" date="2024-10" db="EMBL/GenBank/DDBJ databases">
        <authorList>
            <person name="Sang B.-I."/>
            <person name="Prabhaharan D."/>
        </authorList>
    </citation>
    <scope>NUCLEOTIDE SEQUENCE [LARGE SCALE GENOMIC DNA]</scope>
    <source>
        <strain evidence="3 6">MH</strain>
    </source>
</reference>
<name>A0A848BX66_9FIRM</name>
<comment type="caution">
    <text evidence="4">The sequence shown here is derived from an EMBL/GenBank/DDBJ whole genome shotgun (WGS) entry which is preliminary data.</text>
</comment>
<dbReference type="Pfam" id="PF10400">
    <property type="entry name" value="Vir_act_alpha_C"/>
    <property type="match status" value="1"/>
</dbReference>
<dbReference type="Gene3D" id="1.10.10.10">
    <property type="entry name" value="Winged helix-like DNA-binding domain superfamily/Winged helix DNA-binding domain"/>
    <property type="match status" value="1"/>
</dbReference>
<organism evidence="4 5">
    <name type="scientific">Megasphaera hexanoica</name>
    <dbReference type="NCBI Taxonomy" id="1675036"/>
    <lineage>
        <taxon>Bacteria</taxon>
        <taxon>Bacillati</taxon>
        <taxon>Bacillota</taxon>
        <taxon>Negativicutes</taxon>
        <taxon>Veillonellales</taxon>
        <taxon>Veillonellaceae</taxon>
        <taxon>Megasphaera</taxon>
    </lineage>
</organism>
<dbReference type="InterPro" id="IPR036390">
    <property type="entry name" value="WH_DNA-bd_sf"/>
</dbReference>
<evidence type="ECO:0000313" key="6">
    <source>
        <dbReference type="Proteomes" id="UP001605989"/>
    </source>
</evidence>
<protein>
    <submittedName>
        <fullName evidence="4">PadR family transcriptional regulator</fullName>
    </submittedName>
</protein>
<dbReference type="PANTHER" id="PTHR43252">
    <property type="entry name" value="TRANSCRIPTIONAL REGULATOR YQJI"/>
    <property type="match status" value="1"/>
</dbReference>
<dbReference type="PANTHER" id="PTHR43252:SF6">
    <property type="entry name" value="NEGATIVE TRANSCRIPTION REGULATOR PADR"/>
    <property type="match status" value="1"/>
</dbReference>
<reference evidence="4 5" key="1">
    <citation type="submission" date="2020-04" db="EMBL/GenBank/DDBJ databases">
        <authorList>
            <person name="Hitch T.C.A."/>
            <person name="Wylensek D."/>
            <person name="Clavel T."/>
        </authorList>
    </citation>
    <scope>NUCLEOTIDE SEQUENCE [LARGE SCALE GENOMIC DNA]</scope>
    <source>
        <strain evidence="4 5">Oil-RF-744-FAT-WT-6-1</strain>
    </source>
</reference>
<dbReference type="InterPro" id="IPR005149">
    <property type="entry name" value="Tscrpt_reg_PadR_N"/>
</dbReference>
<dbReference type="KEGG" id="mhw:ACT01_06585"/>
<evidence type="ECO:0000313" key="5">
    <source>
        <dbReference type="Proteomes" id="UP000591071"/>
    </source>
</evidence>
<dbReference type="Pfam" id="PF03551">
    <property type="entry name" value="PadR"/>
    <property type="match status" value="1"/>
</dbReference>
<keyword evidence="6" id="KW-1185">Reference proteome</keyword>
<dbReference type="Proteomes" id="UP000591071">
    <property type="component" value="Unassembled WGS sequence"/>
</dbReference>
<dbReference type="Gene3D" id="6.10.140.190">
    <property type="match status" value="1"/>
</dbReference>
<dbReference type="Proteomes" id="UP001605989">
    <property type="component" value="Unassembled WGS sequence"/>
</dbReference>
<proteinExistence type="predicted"/>
<feature type="domain" description="Transcription regulator PadR N-terminal" evidence="1">
    <location>
        <begin position="11"/>
        <end position="83"/>
    </location>
</feature>
<dbReference type="InterPro" id="IPR036388">
    <property type="entry name" value="WH-like_DNA-bd_sf"/>
</dbReference>
<dbReference type="SUPFAM" id="SSF46785">
    <property type="entry name" value="Winged helix' DNA-binding domain"/>
    <property type="match status" value="1"/>
</dbReference>
<dbReference type="OrthoDB" id="8595425at2"/>
<evidence type="ECO:0000259" key="1">
    <source>
        <dbReference type="Pfam" id="PF03551"/>
    </source>
</evidence>
<dbReference type="RefSeq" id="WP_059075360.1">
    <property type="nucleotide sequence ID" value="NZ_CP011940.1"/>
</dbReference>